<dbReference type="EC" id="3.4.23.36" evidence="9"/>
<comment type="catalytic activity">
    <reaction evidence="9 10">
        <text>Release of signal peptides from bacterial membrane prolipoproteins. Hydrolyzes -Xaa-Yaa-Zaa-|-(S,diacylglyceryl)Cys-, in which Xaa is hydrophobic (preferably Leu), and Yaa (Ala or Ser) and Zaa (Gly or Ala) have small, neutral side chains.</text>
        <dbReference type="EC" id="3.4.23.36"/>
    </reaction>
</comment>
<dbReference type="PANTHER" id="PTHR33695">
    <property type="entry name" value="LIPOPROTEIN SIGNAL PEPTIDASE"/>
    <property type="match status" value="1"/>
</dbReference>
<keyword evidence="13" id="KW-1185">Reference proteome</keyword>
<dbReference type="EMBL" id="JADEYS010000005">
    <property type="protein sequence ID" value="MBE9396997.1"/>
    <property type="molecule type" value="Genomic_DNA"/>
</dbReference>
<evidence type="ECO:0000313" key="13">
    <source>
        <dbReference type="Proteomes" id="UP000640333"/>
    </source>
</evidence>
<feature type="active site" evidence="9">
    <location>
        <position position="141"/>
    </location>
</feature>
<keyword evidence="4 9" id="KW-0812">Transmembrane</keyword>
<evidence type="ECO:0000256" key="2">
    <source>
        <dbReference type="ARBA" id="ARBA00022475"/>
    </source>
</evidence>
<dbReference type="RefSeq" id="WP_193952548.1">
    <property type="nucleotide sequence ID" value="NZ_JADEYS010000005.1"/>
</dbReference>
<evidence type="ECO:0000256" key="5">
    <source>
        <dbReference type="ARBA" id="ARBA00022750"/>
    </source>
</evidence>
<accession>A0A8J7FBF8</accession>
<evidence type="ECO:0000256" key="1">
    <source>
        <dbReference type="ARBA" id="ARBA00006139"/>
    </source>
</evidence>
<evidence type="ECO:0000256" key="7">
    <source>
        <dbReference type="ARBA" id="ARBA00022989"/>
    </source>
</evidence>
<evidence type="ECO:0000256" key="11">
    <source>
        <dbReference type="RuleBase" id="RU004181"/>
    </source>
</evidence>
<organism evidence="12 13">
    <name type="scientific">Pontibacterium sinense</name>
    <dbReference type="NCBI Taxonomy" id="2781979"/>
    <lineage>
        <taxon>Bacteria</taxon>
        <taxon>Pseudomonadati</taxon>
        <taxon>Pseudomonadota</taxon>
        <taxon>Gammaproteobacteria</taxon>
        <taxon>Oceanospirillales</taxon>
        <taxon>Oceanospirillaceae</taxon>
        <taxon>Pontibacterium</taxon>
    </lineage>
</organism>
<dbReference type="UniPathway" id="UPA00665"/>
<evidence type="ECO:0000256" key="10">
    <source>
        <dbReference type="RuleBase" id="RU000594"/>
    </source>
</evidence>
<comment type="similarity">
    <text evidence="1 9 11">Belongs to the peptidase A8 family.</text>
</comment>
<dbReference type="Proteomes" id="UP000640333">
    <property type="component" value="Unassembled WGS sequence"/>
</dbReference>
<dbReference type="GO" id="GO:0005886">
    <property type="term" value="C:plasma membrane"/>
    <property type="evidence" value="ECO:0007669"/>
    <property type="project" value="UniProtKB-SubCell"/>
</dbReference>
<dbReference type="GO" id="GO:0006508">
    <property type="term" value="P:proteolysis"/>
    <property type="evidence" value="ECO:0007669"/>
    <property type="project" value="UniProtKB-KW"/>
</dbReference>
<dbReference type="PROSITE" id="PS00855">
    <property type="entry name" value="SPASE_II"/>
    <property type="match status" value="1"/>
</dbReference>
<evidence type="ECO:0000256" key="4">
    <source>
        <dbReference type="ARBA" id="ARBA00022692"/>
    </source>
</evidence>
<keyword evidence="2 9" id="KW-1003">Cell membrane</keyword>
<dbReference type="Pfam" id="PF01252">
    <property type="entry name" value="Peptidase_A8"/>
    <property type="match status" value="1"/>
</dbReference>
<sequence length="172" mass="19181">MSAASQKSSLIWLWLAVVIVVLDLWSKFVTNTSLDYGVPVEILPVFDLRLSYNTGAAFSFLADAGGLQRWFFVAVAVGVSAMLVVWMKRTPRWQWWVGIAQALVLGGALGNLYDRVVQGYVIDFISLHYGEYYFAVFNLADVAISVGATLLIIDMLFLEGKFRDRNETEGEA</sequence>
<reference evidence="12" key="1">
    <citation type="submission" date="2020-10" db="EMBL/GenBank/DDBJ databases">
        <title>Bacterium isolated from coastal waters sediment.</title>
        <authorList>
            <person name="Chen R.-J."/>
            <person name="Lu D.-C."/>
            <person name="Zhu K.-L."/>
            <person name="Du Z.-J."/>
        </authorList>
    </citation>
    <scope>NUCLEOTIDE SEQUENCE</scope>
    <source>
        <strain evidence="12">N1Y112</strain>
    </source>
</reference>
<protein>
    <recommendedName>
        <fullName evidence="9">Lipoprotein signal peptidase</fullName>
        <ecNumber evidence="9">3.4.23.36</ecNumber>
    </recommendedName>
    <alternativeName>
        <fullName evidence="9">Prolipoprotein signal peptidase</fullName>
    </alternativeName>
    <alternativeName>
        <fullName evidence="9">Signal peptidase II</fullName>
        <shortName evidence="9">SPase II</shortName>
    </alternativeName>
</protein>
<evidence type="ECO:0000256" key="9">
    <source>
        <dbReference type="HAMAP-Rule" id="MF_00161"/>
    </source>
</evidence>
<evidence type="ECO:0000256" key="3">
    <source>
        <dbReference type="ARBA" id="ARBA00022670"/>
    </source>
</evidence>
<keyword evidence="7 9" id="KW-1133">Transmembrane helix</keyword>
<dbReference type="PANTHER" id="PTHR33695:SF1">
    <property type="entry name" value="LIPOPROTEIN SIGNAL PEPTIDASE"/>
    <property type="match status" value="1"/>
</dbReference>
<comment type="function">
    <text evidence="9 10">This protein specifically catalyzes the removal of signal peptides from prolipoproteins.</text>
</comment>
<keyword evidence="5 9" id="KW-0064">Aspartyl protease</keyword>
<gene>
    <name evidence="9 12" type="primary">lspA</name>
    <name evidence="12" type="ORF">IOQ59_06950</name>
</gene>
<name>A0A8J7FBF8_9GAMM</name>
<comment type="pathway">
    <text evidence="9">Protein modification; lipoprotein biosynthesis (signal peptide cleavage).</text>
</comment>
<feature type="transmembrane region" description="Helical" evidence="9">
    <location>
        <begin position="93"/>
        <end position="113"/>
    </location>
</feature>
<evidence type="ECO:0000256" key="8">
    <source>
        <dbReference type="ARBA" id="ARBA00023136"/>
    </source>
</evidence>
<feature type="transmembrane region" description="Helical" evidence="9">
    <location>
        <begin position="133"/>
        <end position="157"/>
    </location>
</feature>
<keyword evidence="6 9" id="KW-0378">Hydrolase</keyword>
<evidence type="ECO:0000313" key="12">
    <source>
        <dbReference type="EMBL" id="MBE9396997.1"/>
    </source>
</evidence>
<evidence type="ECO:0000256" key="6">
    <source>
        <dbReference type="ARBA" id="ARBA00022801"/>
    </source>
</evidence>
<keyword evidence="3 9" id="KW-0645">Protease</keyword>
<dbReference type="NCBIfam" id="TIGR00077">
    <property type="entry name" value="lspA"/>
    <property type="match status" value="1"/>
</dbReference>
<comment type="caution">
    <text evidence="12">The sequence shown here is derived from an EMBL/GenBank/DDBJ whole genome shotgun (WGS) entry which is preliminary data.</text>
</comment>
<proteinExistence type="inferred from homology"/>
<feature type="transmembrane region" description="Helical" evidence="9">
    <location>
        <begin position="67"/>
        <end position="86"/>
    </location>
</feature>
<dbReference type="InterPro" id="IPR001872">
    <property type="entry name" value="Peptidase_A8"/>
</dbReference>
<comment type="subcellular location">
    <subcellularLocation>
        <location evidence="9">Cell membrane</location>
        <topology evidence="9">Multi-pass membrane protein</topology>
    </subcellularLocation>
</comment>
<dbReference type="PRINTS" id="PR00781">
    <property type="entry name" value="LIPOSIGPTASE"/>
</dbReference>
<dbReference type="GO" id="GO:0004190">
    <property type="term" value="F:aspartic-type endopeptidase activity"/>
    <property type="evidence" value="ECO:0007669"/>
    <property type="project" value="UniProtKB-UniRule"/>
</dbReference>
<feature type="transmembrane region" description="Helical" evidence="9">
    <location>
        <begin position="12"/>
        <end position="29"/>
    </location>
</feature>
<dbReference type="AlphaFoldDB" id="A0A8J7FBF8"/>
<feature type="active site" evidence="9">
    <location>
        <position position="123"/>
    </location>
</feature>
<dbReference type="HAMAP" id="MF_00161">
    <property type="entry name" value="LspA"/>
    <property type="match status" value="1"/>
</dbReference>
<keyword evidence="8 9" id="KW-0472">Membrane</keyword>